<organism evidence="1 2">
    <name type="scientific">Alligator mississippiensis</name>
    <name type="common">American alligator</name>
    <dbReference type="NCBI Taxonomy" id="8496"/>
    <lineage>
        <taxon>Eukaryota</taxon>
        <taxon>Metazoa</taxon>
        <taxon>Chordata</taxon>
        <taxon>Craniata</taxon>
        <taxon>Vertebrata</taxon>
        <taxon>Euteleostomi</taxon>
        <taxon>Archelosauria</taxon>
        <taxon>Archosauria</taxon>
        <taxon>Crocodylia</taxon>
        <taxon>Alligatoridae</taxon>
        <taxon>Alligatorinae</taxon>
        <taxon>Alligator</taxon>
    </lineage>
</organism>
<sequence length="72" mass="8485">MPGHQVLLHLTSGQIKAEVCKEPAWRPDPDKWEDSIQHQWRATSGRENQICILFSDVNRWLILNERFVMKPC</sequence>
<dbReference type="AlphaFoldDB" id="A0A151MEC7"/>
<gene>
    <name evidence="1" type="ORF">Y1Q_0010929</name>
</gene>
<dbReference type="Proteomes" id="UP000050525">
    <property type="component" value="Unassembled WGS sequence"/>
</dbReference>
<comment type="caution">
    <text evidence="1">The sequence shown here is derived from an EMBL/GenBank/DDBJ whole genome shotgun (WGS) entry which is preliminary data.</text>
</comment>
<name>A0A151MEC7_ALLMI</name>
<evidence type="ECO:0000313" key="1">
    <source>
        <dbReference type="EMBL" id="KYO22884.1"/>
    </source>
</evidence>
<proteinExistence type="predicted"/>
<dbReference type="EMBL" id="AKHW03006228">
    <property type="protein sequence ID" value="KYO22884.1"/>
    <property type="molecule type" value="Genomic_DNA"/>
</dbReference>
<protein>
    <submittedName>
        <fullName evidence="1">Uncharacterized protein</fullName>
    </submittedName>
</protein>
<accession>A0A151MEC7</accession>
<keyword evidence="2" id="KW-1185">Reference proteome</keyword>
<reference evidence="1 2" key="1">
    <citation type="journal article" date="2012" name="Genome Biol.">
        <title>Sequencing three crocodilian genomes to illuminate the evolution of archosaurs and amniotes.</title>
        <authorList>
            <person name="St John J.A."/>
            <person name="Braun E.L."/>
            <person name="Isberg S.R."/>
            <person name="Miles L.G."/>
            <person name="Chong A.Y."/>
            <person name="Gongora J."/>
            <person name="Dalzell P."/>
            <person name="Moran C."/>
            <person name="Bed'hom B."/>
            <person name="Abzhanov A."/>
            <person name="Burgess S.C."/>
            <person name="Cooksey A.M."/>
            <person name="Castoe T.A."/>
            <person name="Crawford N.G."/>
            <person name="Densmore L.D."/>
            <person name="Drew J.C."/>
            <person name="Edwards S.V."/>
            <person name="Faircloth B.C."/>
            <person name="Fujita M.K."/>
            <person name="Greenwold M.J."/>
            <person name="Hoffmann F.G."/>
            <person name="Howard J.M."/>
            <person name="Iguchi T."/>
            <person name="Janes D.E."/>
            <person name="Khan S.Y."/>
            <person name="Kohno S."/>
            <person name="de Koning A.J."/>
            <person name="Lance S.L."/>
            <person name="McCarthy F.M."/>
            <person name="McCormack J.E."/>
            <person name="Merchant M.E."/>
            <person name="Peterson D.G."/>
            <person name="Pollock D.D."/>
            <person name="Pourmand N."/>
            <person name="Raney B.J."/>
            <person name="Roessler K.A."/>
            <person name="Sanford J.R."/>
            <person name="Sawyer R.H."/>
            <person name="Schmidt C.J."/>
            <person name="Triplett E.W."/>
            <person name="Tuberville T.D."/>
            <person name="Venegas-Anaya M."/>
            <person name="Howard J.T."/>
            <person name="Jarvis E.D."/>
            <person name="Guillette L.J.Jr."/>
            <person name="Glenn T.C."/>
            <person name="Green R.E."/>
            <person name="Ray D.A."/>
        </authorList>
    </citation>
    <scope>NUCLEOTIDE SEQUENCE [LARGE SCALE GENOMIC DNA]</scope>
    <source>
        <strain evidence="1">KSC_2009_1</strain>
    </source>
</reference>
<evidence type="ECO:0000313" key="2">
    <source>
        <dbReference type="Proteomes" id="UP000050525"/>
    </source>
</evidence>